<keyword evidence="2" id="KW-0863">Zinc-finger</keyword>
<dbReference type="InterPro" id="IPR001878">
    <property type="entry name" value="Znf_CCHC"/>
</dbReference>
<dbReference type="STRING" id="765257.A0A0C9ZIG1"/>
<dbReference type="OrthoDB" id="2801388at2759"/>
<name>A0A0C9ZIG1_9AGAM</name>
<dbReference type="GO" id="GO:0003676">
    <property type="term" value="F:nucleic acid binding"/>
    <property type="evidence" value="ECO:0007669"/>
    <property type="project" value="InterPro"/>
</dbReference>
<keyword evidence="1" id="KW-0507">mRNA processing</keyword>
<feature type="compositionally biased region" description="Polar residues" evidence="3">
    <location>
        <begin position="159"/>
        <end position="174"/>
    </location>
</feature>
<evidence type="ECO:0000259" key="4">
    <source>
        <dbReference type="PROSITE" id="PS50158"/>
    </source>
</evidence>
<keyword evidence="2" id="KW-0479">Metal-binding</keyword>
<dbReference type="InterPro" id="IPR036875">
    <property type="entry name" value="Znf_CCHC_sf"/>
</dbReference>
<dbReference type="GO" id="GO:0006397">
    <property type="term" value="P:mRNA processing"/>
    <property type="evidence" value="ECO:0007669"/>
    <property type="project" value="UniProtKB-KW"/>
</dbReference>
<feature type="region of interest" description="Disordered" evidence="3">
    <location>
        <begin position="135"/>
        <end position="304"/>
    </location>
</feature>
<evidence type="ECO:0000256" key="2">
    <source>
        <dbReference type="PROSITE-ProRule" id="PRU00047"/>
    </source>
</evidence>
<evidence type="ECO:0000313" key="5">
    <source>
        <dbReference type="EMBL" id="KIK25784.1"/>
    </source>
</evidence>
<dbReference type="AlphaFoldDB" id="A0A0C9ZIG1"/>
<evidence type="ECO:0000256" key="1">
    <source>
        <dbReference type="ARBA" id="ARBA00022664"/>
    </source>
</evidence>
<reference evidence="5 6" key="1">
    <citation type="submission" date="2014-04" db="EMBL/GenBank/DDBJ databases">
        <authorList>
            <consortium name="DOE Joint Genome Institute"/>
            <person name="Kuo A."/>
            <person name="Kohler A."/>
            <person name="Costa M.D."/>
            <person name="Nagy L.G."/>
            <person name="Floudas D."/>
            <person name="Copeland A."/>
            <person name="Barry K.W."/>
            <person name="Cichocki N."/>
            <person name="Veneault-Fourrey C."/>
            <person name="LaButti K."/>
            <person name="Lindquist E.A."/>
            <person name="Lipzen A."/>
            <person name="Lundell T."/>
            <person name="Morin E."/>
            <person name="Murat C."/>
            <person name="Sun H."/>
            <person name="Tunlid A."/>
            <person name="Henrissat B."/>
            <person name="Grigoriev I.V."/>
            <person name="Hibbett D.S."/>
            <person name="Martin F."/>
            <person name="Nordberg H.P."/>
            <person name="Cantor M.N."/>
            <person name="Hua S.X."/>
        </authorList>
    </citation>
    <scope>NUCLEOTIDE SEQUENCE [LARGE SCALE GENOMIC DNA]</scope>
    <source>
        <strain evidence="5 6">441</strain>
    </source>
</reference>
<dbReference type="SUPFAM" id="SSF57756">
    <property type="entry name" value="Retrovirus zinc finger-like domains"/>
    <property type="match status" value="1"/>
</dbReference>
<evidence type="ECO:0000256" key="3">
    <source>
        <dbReference type="SAM" id="MobiDB-lite"/>
    </source>
</evidence>
<organism evidence="5 6">
    <name type="scientific">Pisolithus microcarpus 441</name>
    <dbReference type="NCBI Taxonomy" id="765257"/>
    <lineage>
        <taxon>Eukaryota</taxon>
        <taxon>Fungi</taxon>
        <taxon>Dikarya</taxon>
        <taxon>Basidiomycota</taxon>
        <taxon>Agaricomycotina</taxon>
        <taxon>Agaricomycetes</taxon>
        <taxon>Agaricomycetidae</taxon>
        <taxon>Boletales</taxon>
        <taxon>Sclerodermatineae</taxon>
        <taxon>Pisolithaceae</taxon>
        <taxon>Pisolithus</taxon>
    </lineage>
</organism>
<feature type="compositionally biased region" description="Basic residues" evidence="3">
    <location>
        <begin position="238"/>
        <end position="258"/>
    </location>
</feature>
<protein>
    <recommendedName>
        <fullName evidence="4">CCHC-type domain-containing protein</fullName>
    </recommendedName>
</protein>
<dbReference type="PROSITE" id="PS50158">
    <property type="entry name" value="ZF_CCHC"/>
    <property type="match status" value="1"/>
</dbReference>
<keyword evidence="6" id="KW-1185">Reference proteome</keyword>
<dbReference type="Pfam" id="PF00098">
    <property type="entry name" value="zf-CCHC"/>
    <property type="match status" value="1"/>
</dbReference>
<accession>A0A0C9ZIG1</accession>
<feature type="compositionally biased region" description="Basic residues" evidence="3">
    <location>
        <begin position="281"/>
        <end position="295"/>
    </location>
</feature>
<sequence>MHGLNSPCCEPSEASSFPQHPSEELRRFLGDIIRIASVAKSLIRACGGPLEASKSRVQPPPTSDSRSPRRLYSFCFFCGQKGHIRANCDSCKQYLAAGKCLIVKGRVVLPTGQEIPREVPGRTLKDRLACWDLGNRSKDIRKPPSSPGRLPLEDVGSLEPQTQKVSLGLSQPRLSVQPRIPSEPPLCAPLSTERPSCHSVPAQQPQVPIRAPIASPSSNGASLGHPRPPSRTLPTRYSRGRPLSRSRSRGHGRLHSPSRLHLEDPPSRSNKYMDSYLSGSRGRRSHSRDYHHRRSPPPAPQLACSQLPALSRDKSELDELAIVIHQHTREGLAVAVAHPSPFEDGTESM</sequence>
<keyword evidence="2" id="KW-0862">Zinc</keyword>
<feature type="region of interest" description="Disordered" evidence="3">
    <location>
        <begin position="1"/>
        <end position="20"/>
    </location>
</feature>
<gene>
    <name evidence="5" type="ORF">PISMIDRAFT_9311</name>
</gene>
<dbReference type="EMBL" id="KN833705">
    <property type="protein sequence ID" value="KIK25784.1"/>
    <property type="molecule type" value="Genomic_DNA"/>
</dbReference>
<proteinExistence type="predicted"/>
<reference evidence="6" key="2">
    <citation type="submission" date="2015-01" db="EMBL/GenBank/DDBJ databases">
        <title>Evolutionary Origins and Diversification of the Mycorrhizal Mutualists.</title>
        <authorList>
            <consortium name="DOE Joint Genome Institute"/>
            <consortium name="Mycorrhizal Genomics Consortium"/>
            <person name="Kohler A."/>
            <person name="Kuo A."/>
            <person name="Nagy L.G."/>
            <person name="Floudas D."/>
            <person name="Copeland A."/>
            <person name="Barry K.W."/>
            <person name="Cichocki N."/>
            <person name="Veneault-Fourrey C."/>
            <person name="LaButti K."/>
            <person name="Lindquist E.A."/>
            <person name="Lipzen A."/>
            <person name="Lundell T."/>
            <person name="Morin E."/>
            <person name="Murat C."/>
            <person name="Riley R."/>
            <person name="Ohm R."/>
            <person name="Sun H."/>
            <person name="Tunlid A."/>
            <person name="Henrissat B."/>
            <person name="Grigoriev I.V."/>
            <person name="Hibbett D.S."/>
            <person name="Martin F."/>
        </authorList>
    </citation>
    <scope>NUCLEOTIDE SEQUENCE [LARGE SCALE GENOMIC DNA]</scope>
    <source>
        <strain evidence="6">441</strain>
    </source>
</reference>
<feature type="domain" description="CCHC-type" evidence="4">
    <location>
        <begin position="75"/>
        <end position="88"/>
    </location>
</feature>
<dbReference type="SMART" id="SM00343">
    <property type="entry name" value="ZnF_C2HC"/>
    <property type="match status" value="1"/>
</dbReference>
<dbReference type="GO" id="GO:0008270">
    <property type="term" value="F:zinc ion binding"/>
    <property type="evidence" value="ECO:0007669"/>
    <property type="project" value="UniProtKB-KW"/>
</dbReference>
<dbReference type="HOGENOM" id="CLU_083086_0_0_1"/>
<evidence type="ECO:0000313" key="6">
    <source>
        <dbReference type="Proteomes" id="UP000054018"/>
    </source>
</evidence>
<dbReference type="Proteomes" id="UP000054018">
    <property type="component" value="Unassembled WGS sequence"/>
</dbReference>